<comment type="caution">
    <text evidence="2">The sequence shown here is derived from an EMBL/GenBank/DDBJ whole genome shotgun (WGS) entry which is preliminary data.</text>
</comment>
<dbReference type="PANTHER" id="PTHR21780:SF0">
    <property type="entry name" value="TRANSMEMBRANE PROTEIN 209"/>
    <property type="match status" value="1"/>
</dbReference>
<name>A0A2A2JTU3_9BILA</name>
<proteinExistence type="predicted"/>
<evidence type="ECO:0000313" key="3">
    <source>
        <dbReference type="Proteomes" id="UP000218231"/>
    </source>
</evidence>
<dbReference type="AlphaFoldDB" id="A0A2A2JTU3"/>
<accession>A0A2A2JTU3</accession>
<dbReference type="Proteomes" id="UP000218231">
    <property type="component" value="Unassembled WGS sequence"/>
</dbReference>
<sequence>MSAVGSANSSPLLSPERQAAERRNRLVKEASERYRERLFPWCIALLASSIEVFLFKSSVSVWLLSAWLPVSAVLCLDYLFFTICLLSLISLSSRAVGSALTFNWIKSSSISQPETNSSFVDPNASRRSNVEWIEQHSFGPLSPFAQTPSPNSSRYLPEDSFHSLRSDTFDSHSMRISASASASASVSPASAVFPKSPQSIHTQEQLDRLLRRDRENRNKYMTHSNSSLYGRYLFDTGDGRGYLLSEEDSNVDKDGSPYRITRNASGRIVTKYFGDGDEEELAHLRSTIIHLKQSPKKSPVSLRRADSIERRRRSHSSPDRTQQSPAVADIDYGMTLTENDWIRGEHRMRVWLVNTVLTPLTKAVAELNHLLEQERITPSLRIGSSSVDTLKLALHERPKLRSSALPFIIPYLSVHSNQAYIVQRISELASNPFMRDYKWNSGGTEPLEEKTWSGRAARRAWTDALPTDALLVFDLFSAYMDSQLNSSPIVGTSRVDQPFTSHYTLKTPQKPGAIHLSSHSLYIHMTSPQPPNFEFVSTDADGTSSRQSTPKGASNLFRVLVQFVRHAKMNNNGHLDQLSLGPSGVNLLCVLN</sequence>
<protein>
    <recommendedName>
        <fullName evidence="4">Transmembrane protein 209</fullName>
    </recommendedName>
</protein>
<dbReference type="PANTHER" id="PTHR21780">
    <property type="entry name" value="TRANSMEMBRANE PROTEIN 209"/>
    <property type="match status" value="1"/>
</dbReference>
<keyword evidence="3" id="KW-1185">Reference proteome</keyword>
<dbReference type="OrthoDB" id="509821at2759"/>
<reference evidence="2 3" key="1">
    <citation type="journal article" date="2017" name="Curr. Biol.">
        <title>Genome architecture and evolution of a unichromosomal asexual nematode.</title>
        <authorList>
            <person name="Fradin H."/>
            <person name="Zegar C."/>
            <person name="Gutwein M."/>
            <person name="Lucas J."/>
            <person name="Kovtun M."/>
            <person name="Corcoran D."/>
            <person name="Baugh L.R."/>
            <person name="Kiontke K."/>
            <person name="Gunsalus K."/>
            <person name="Fitch D.H."/>
            <person name="Piano F."/>
        </authorList>
    </citation>
    <scope>NUCLEOTIDE SEQUENCE [LARGE SCALE GENOMIC DNA]</scope>
    <source>
        <strain evidence="2">PF1309</strain>
    </source>
</reference>
<gene>
    <name evidence="2" type="ORF">WR25_19612</name>
</gene>
<dbReference type="GO" id="GO:0016020">
    <property type="term" value="C:membrane"/>
    <property type="evidence" value="ECO:0007669"/>
    <property type="project" value="TreeGrafter"/>
</dbReference>
<feature type="region of interest" description="Disordered" evidence="1">
    <location>
        <begin position="292"/>
        <end position="329"/>
    </location>
</feature>
<organism evidence="2 3">
    <name type="scientific">Diploscapter pachys</name>
    <dbReference type="NCBI Taxonomy" id="2018661"/>
    <lineage>
        <taxon>Eukaryota</taxon>
        <taxon>Metazoa</taxon>
        <taxon>Ecdysozoa</taxon>
        <taxon>Nematoda</taxon>
        <taxon>Chromadorea</taxon>
        <taxon>Rhabditida</taxon>
        <taxon>Rhabditina</taxon>
        <taxon>Rhabditomorpha</taxon>
        <taxon>Rhabditoidea</taxon>
        <taxon>Rhabditidae</taxon>
        <taxon>Diploscapter</taxon>
    </lineage>
</organism>
<evidence type="ECO:0000313" key="2">
    <source>
        <dbReference type="EMBL" id="PAV64969.1"/>
    </source>
</evidence>
<evidence type="ECO:0008006" key="4">
    <source>
        <dbReference type="Google" id="ProtNLM"/>
    </source>
</evidence>
<dbReference type="STRING" id="2018661.A0A2A2JTU3"/>
<dbReference type="InterPro" id="IPR019176">
    <property type="entry name" value="Cytochrome_B561-rel"/>
</dbReference>
<dbReference type="EMBL" id="LIAE01010231">
    <property type="protein sequence ID" value="PAV64969.1"/>
    <property type="molecule type" value="Genomic_DNA"/>
</dbReference>
<dbReference type="Pfam" id="PF09786">
    <property type="entry name" value="CytochromB561_N"/>
    <property type="match status" value="1"/>
</dbReference>
<evidence type="ECO:0000256" key="1">
    <source>
        <dbReference type="SAM" id="MobiDB-lite"/>
    </source>
</evidence>